<sequence length="154" mass="17315">MRKNRLLLATIAVSFIFIIGWKISANEQIVFAKDTLVDVKIGEENYSAKLNSSPASRALIKKLPMKFDFRHSPGLEEKISDLNFSLNTKGMPKGAKARPGDIGYWSPDHRLVLYWGNVSYYSGIHLMGKFSSKKAQSAIRHMHDGDVVSVKTHH</sequence>
<gene>
    <name evidence="2" type="ORF">ACFQ42_04455</name>
</gene>
<dbReference type="InterPro" id="IPR041183">
    <property type="entry name" value="Cyclophilin-like"/>
</dbReference>
<dbReference type="Proteomes" id="UP001597251">
    <property type="component" value="Unassembled WGS sequence"/>
</dbReference>
<evidence type="ECO:0000313" key="2">
    <source>
        <dbReference type="EMBL" id="MFD1417985.1"/>
    </source>
</evidence>
<comment type="caution">
    <text evidence="2">The sequence shown here is derived from an EMBL/GenBank/DDBJ whole genome shotgun (WGS) entry which is preliminary data.</text>
</comment>
<dbReference type="RefSeq" id="WP_125678283.1">
    <property type="nucleotide sequence ID" value="NZ_JBHTOI010000030.1"/>
</dbReference>
<proteinExistence type="predicted"/>
<name>A0ABW4BTC9_9LACO</name>
<dbReference type="SUPFAM" id="SSF50891">
    <property type="entry name" value="Cyclophilin-like"/>
    <property type="match status" value="1"/>
</dbReference>
<dbReference type="Pfam" id="PF18050">
    <property type="entry name" value="Cyclophil_like2"/>
    <property type="match status" value="1"/>
</dbReference>
<keyword evidence="3" id="KW-1185">Reference proteome</keyword>
<dbReference type="InterPro" id="IPR029000">
    <property type="entry name" value="Cyclophilin-like_dom_sf"/>
</dbReference>
<accession>A0ABW4BTC9</accession>
<dbReference type="EMBL" id="JBHTOI010000030">
    <property type="protein sequence ID" value="MFD1417985.1"/>
    <property type="molecule type" value="Genomic_DNA"/>
</dbReference>
<evidence type="ECO:0000313" key="3">
    <source>
        <dbReference type="Proteomes" id="UP001597251"/>
    </source>
</evidence>
<protein>
    <submittedName>
        <fullName evidence="2">Cyclophilin-like fold protein</fullName>
    </submittedName>
</protein>
<organism evidence="2 3">
    <name type="scientific">Companilactobacillus keshanensis</name>
    <dbReference type="NCBI Taxonomy" id="2486003"/>
    <lineage>
        <taxon>Bacteria</taxon>
        <taxon>Bacillati</taxon>
        <taxon>Bacillota</taxon>
        <taxon>Bacilli</taxon>
        <taxon>Lactobacillales</taxon>
        <taxon>Lactobacillaceae</taxon>
        <taxon>Companilactobacillus</taxon>
    </lineage>
</organism>
<dbReference type="Gene3D" id="2.40.100.20">
    <property type="match status" value="1"/>
</dbReference>
<evidence type="ECO:0000259" key="1">
    <source>
        <dbReference type="Pfam" id="PF18050"/>
    </source>
</evidence>
<feature type="domain" description="Cyclophilin-like" evidence="1">
    <location>
        <begin position="40"/>
        <end position="145"/>
    </location>
</feature>
<reference evidence="3" key="1">
    <citation type="journal article" date="2019" name="Int. J. Syst. Evol. Microbiol.">
        <title>The Global Catalogue of Microorganisms (GCM) 10K type strain sequencing project: providing services to taxonomists for standard genome sequencing and annotation.</title>
        <authorList>
            <consortium name="The Broad Institute Genomics Platform"/>
            <consortium name="The Broad Institute Genome Sequencing Center for Infectious Disease"/>
            <person name="Wu L."/>
            <person name="Ma J."/>
        </authorList>
    </citation>
    <scope>NUCLEOTIDE SEQUENCE [LARGE SCALE GENOMIC DNA]</scope>
    <source>
        <strain evidence="3">CCM 8936</strain>
    </source>
</reference>